<dbReference type="RefSeq" id="WP_027883807.1">
    <property type="nucleotide sequence ID" value="NZ_BMWY01000002.1"/>
</dbReference>
<sequence length="125" mass="14450">MKIKILGSILVLFNLLSCNHTSIDYVGVYEGKLPCDGCDEVETKLTLKEDEAYMLYEIYKSSNGNEIKRITGNFEWTDTQDVLVIQQVESLPIYFKIEENRVIQLNPQGKSYSNEQDYILTKIEE</sequence>
<dbReference type="GeneID" id="94368682"/>
<evidence type="ECO:0000313" key="2">
    <source>
        <dbReference type="Proteomes" id="UP000615593"/>
    </source>
</evidence>
<dbReference type="EMBL" id="BMWY01000002">
    <property type="protein sequence ID" value="GGZ50489.1"/>
    <property type="molecule type" value="Genomic_DNA"/>
</dbReference>
<evidence type="ECO:0000313" key="1">
    <source>
        <dbReference type="EMBL" id="GGZ50489.1"/>
    </source>
</evidence>
<keyword evidence="2" id="KW-1185">Reference proteome</keyword>
<dbReference type="Gene3D" id="2.40.128.640">
    <property type="match status" value="1"/>
</dbReference>
<dbReference type="Pfam" id="PF04170">
    <property type="entry name" value="NlpE"/>
    <property type="match status" value="1"/>
</dbReference>
<comment type="caution">
    <text evidence="1">The sequence shown here is derived from an EMBL/GenBank/DDBJ whole genome shotgun (WGS) entry which is preliminary data.</text>
</comment>
<organism evidence="1 2">
    <name type="scientific">Mesonia mobilis</name>
    <dbReference type="NCBI Taxonomy" id="369791"/>
    <lineage>
        <taxon>Bacteria</taxon>
        <taxon>Pseudomonadati</taxon>
        <taxon>Bacteroidota</taxon>
        <taxon>Flavobacteriia</taxon>
        <taxon>Flavobacteriales</taxon>
        <taxon>Flavobacteriaceae</taxon>
        <taxon>Mesonia</taxon>
    </lineage>
</organism>
<dbReference type="Proteomes" id="UP000615593">
    <property type="component" value="Unassembled WGS sequence"/>
</dbReference>
<evidence type="ECO:0008006" key="3">
    <source>
        <dbReference type="Google" id="ProtNLM"/>
    </source>
</evidence>
<proteinExistence type="predicted"/>
<name>A0ABQ3BL89_9FLAO</name>
<gene>
    <name evidence="1" type="ORF">GCM10008088_10170</name>
</gene>
<reference evidence="2" key="1">
    <citation type="journal article" date="2019" name="Int. J. Syst. Evol. Microbiol.">
        <title>The Global Catalogue of Microorganisms (GCM) 10K type strain sequencing project: providing services to taxonomists for standard genome sequencing and annotation.</title>
        <authorList>
            <consortium name="The Broad Institute Genomics Platform"/>
            <consortium name="The Broad Institute Genome Sequencing Center for Infectious Disease"/>
            <person name="Wu L."/>
            <person name="Ma J."/>
        </authorList>
    </citation>
    <scope>NUCLEOTIDE SEQUENCE [LARGE SCALE GENOMIC DNA]</scope>
    <source>
        <strain evidence="2">KCTC 12708</strain>
    </source>
</reference>
<protein>
    <recommendedName>
        <fullName evidence="3">NlpE N-terminal domain-containing protein</fullName>
    </recommendedName>
</protein>
<accession>A0ABQ3BL89</accession>
<dbReference type="InterPro" id="IPR007298">
    <property type="entry name" value="Cu-R_lipoprotein_NlpE"/>
</dbReference>